<dbReference type="InterPro" id="IPR036761">
    <property type="entry name" value="TTHA0802/YceI-like_sf"/>
</dbReference>
<dbReference type="Pfam" id="PF04264">
    <property type="entry name" value="YceI"/>
    <property type="match status" value="1"/>
</dbReference>
<name>A0A7U6JIL2_9GAMM</name>
<dbReference type="EMBL" id="AP012273">
    <property type="protein sequence ID" value="BAO45654.1"/>
    <property type="molecule type" value="Genomic_DNA"/>
</dbReference>
<evidence type="ECO:0000313" key="3">
    <source>
        <dbReference type="EMBL" id="BAO45654.1"/>
    </source>
</evidence>
<feature type="signal peptide" evidence="1">
    <location>
        <begin position="1"/>
        <end position="22"/>
    </location>
</feature>
<dbReference type="PANTHER" id="PTHR34406">
    <property type="entry name" value="PROTEIN YCEI"/>
    <property type="match status" value="1"/>
</dbReference>
<feature type="chain" id="PRO_5031347955" description="Lipid/polyisoprenoid-binding YceI-like domain-containing protein" evidence="1">
    <location>
        <begin position="23"/>
        <end position="193"/>
    </location>
</feature>
<dbReference type="NCBIfam" id="NF002994">
    <property type="entry name" value="PRK03757.1"/>
    <property type="match status" value="1"/>
</dbReference>
<dbReference type="SMART" id="SM00867">
    <property type="entry name" value="YceI"/>
    <property type="match status" value="1"/>
</dbReference>
<keyword evidence="1" id="KW-0732">Signal</keyword>
<dbReference type="RefSeq" id="WP_041069581.1">
    <property type="nucleotide sequence ID" value="NZ_AP012273.1"/>
</dbReference>
<sequence length="193" mass="21809">MKKTITAMLFGMAILGAGSVAAVDYEIDTRGMHAFIEFRIKHLGYSWLLGRFDRFKGDFSYDGQHPDRNHVQVEIDIASLDSNHAERDKHLRSARFFDVKKYPKASFMSTAWEEKGEGKAVLKGDLTLRGITKNISIDVSDVGNGRDPWGGYRRGFEGRTVLKLSDWNMKEAKILGPAAEEIHIYLSIEGVRQ</sequence>
<dbReference type="PANTHER" id="PTHR34406:SF1">
    <property type="entry name" value="PROTEIN YCEI"/>
    <property type="match status" value="1"/>
</dbReference>
<dbReference type="OrthoDB" id="9811006at2"/>
<evidence type="ECO:0000259" key="2">
    <source>
        <dbReference type="SMART" id="SM00867"/>
    </source>
</evidence>
<dbReference type="KEGG" id="tbn:TBH_C2753"/>
<feature type="domain" description="Lipid/polyisoprenoid-binding YceI-like" evidence="2">
    <location>
        <begin position="24"/>
        <end position="191"/>
    </location>
</feature>
<keyword evidence="4" id="KW-1185">Reference proteome</keyword>
<evidence type="ECO:0000313" key="4">
    <source>
        <dbReference type="Proteomes" id="UP000031631"/>
    </source>
</evidence>
<reference evidence="3 4" key="1">
    <citation type="journal article" date="2014" name="PLoS ONE">
        <title>Physiological and genomic features of a novel sulfur-oxidizing gammaproteobacterium belonging to a previously uncultivated symbiotic lineage isolated from a hydrothermal vent.</title>
        <authorList>
            <person name="Nunoura T."/>
            <person name="Takaki Y."/>
            <person name="Kazama H."/>
            <person name="Kakuta J."/>
            <person name="Shimamura S."/>
            <person name="Makita H."/>
            <person name="Hirai M."/>
            <person name="Miyazaki M."/>
            <person name="Takai K."/>
        </authorList>
    </citation>
    <scope>NUCLEOTIDE SEQUENCE [LARGE SCALE GENOMIC DNA]</scope>
    <source>
        <strain evidence="3 4">Hiromi1</strain>
    </source>
</reference>
<dbReference type="SUPFAM" id="SSF101874">
    <property type="entry name" value="YceI-like"/>
    <property type="match status" value="1"/>
</dbReference>
<dbReference type="InterPro" id="IPR007372">
    <property type="entry name" value="Lipid/polyisoprenoid-bd_YceI"/>
</dbReference>
<gene>
    <name evidence="3" type="ORF">TBH_C2753</name>
</gene>
<dbReference type="Proteomes" id="UP000031631">
    <property type="component" value="Chromosome"/>
</dbReference>
<organism evidence="3 4">
    <name type="scientific">Thiolapillus brandeum</name>
    <dbReference type="NCBI Taxonomy" id="1076588"/>
    <lineage>
        <taxon>Bacteria</taxon>
        <taxon>Pseudomonadati</taxon>
        <taxon>Pseudomonadota</taxon>
        <taxon>Gammaproteobacteria</taxon>
        <taxon>Chromatiales</taxon>
        <taxon>Sedimenticolaceae</taxon>
        <taxon>Thiolapillus</taxon>
    </lineage>
</organism>
<accession>A0A7U6JIL2</accession>
<dbReference type="AlphaFoldDB" id="A0A7U6JIL2"/>
<protein>
    <recommendedName>
        <fullName evidence="2">Lipid/polyisoprenoid-binding YceI-like domain-containing protein</fullName>
    </recommendedName>
</protein>
<proteinExistence type="predicted"/>
<dbReference type="Gene3D" id="2.40.128.110">
    <property type="entry name" value="Lipid/polyisoprenoid-binding, YceI-like"/>
    <property type="match status" value="1"/>
</dbReference>
<evidence type="ECO:0000256" key="1">
    <source>
        <dbReference type="SAM" id="SignalP"/>
    </source>
</evidence>